<organism evidence="1 2">
    <name type="scientific">Streptomyces coryli</name>
    <dbReference type="NCBI Taxonomy" id="1128680"/>
    <lineage>
        <taxon>Bacteria</taxon>
        <taxon>Bacillati</taxon>
        <taxon>Actinomycetota</taxon>
        <taxon>Actinomycetes</taxon>
        <taxon>Kitasatosporales</taxon>
        <taxon>Streptomycetaceae</taxon>
        <taxon>Streptomyces</taxon>
    </lineage>
</organism>
<feature type="non-terminal residue" evidence="1">
    <location>
        <position position="79"/>
    </location>
</feature>
<dbReference type="GO" id="GO:0005524">
    <property type="term" value="F:ATP binding"/>
    <property type="evidence" value="ECO:0007669"/>
    <property type="project" value="UniProtKB-KW"/>
</dbReference>
<evidence type="ECO:0000313" key="1">
    <source>
        <dbReference type="EMBL" id="NGN67204.1"/>
    </source>
</evidence>
<gene>
    <name evidence="1" type="ORF">G5C51_25255</name>
</gene>
<dbReference type="AlphaFoldDB" id="A0A6G4U4V3"/>
<protein>
    <submittedName>
        <fullName evidence="1">ATP-binding protein</fullName>
    </submittedName>
</protein>
<evidence type="ECO:0000313" key="2">
    <source>
        <dbReference type="Proteomes" id="UP000481583"/>
    </source>
</evidence>
<proteinExistence type="predicted"/>
<keyword evidence="1" id="KW-0547">Nucleotide-binding</keyword>
<dbReference type="RefSeq" id="WP_165240504.1">
    <property type="nucleotide sequence ID" value="NZ_JAAKZV010000129.1"/>
</dbReference>
<accession>A0A6G4U4V3</accession>
<reference evidence="1 2" key="1">
    <citation type="submission" date="2020-02" db="EMBL/GenBank/DDBJ databases">
        <title>Whole-genome analyses of novel actinobacteria.</title>
        <authorList>
            <person name="Sahin N."/>
        </authorList>
    </citation>
    <scope>NUCLEOTIDE SEQUENCE [LARGE SCALE GENOMIC DNA]</scope>
    <source>
        <strain evidence="1 2">A7024</strain>
    </source>
</reference>
<name>A0A6G4U4V3_9ACTN</name>
<comment type="caution">
    <text evidence="1">The sequence shown here is derived from an EMBL/GenBank/DDBJ whole genome shotgun (WGS) entry which is preliminary data.</text>
</comment>
<sequence length="79" mass="8345">MTALAQLAAGAVQDWTAAAEFAACTLEAEPRSIGAARQFTRSTLDCWDRTDLADAIEVAVSEMVTNALRHGLSLAPVEP</sequence>
<keyword evidence="2" id="KW-1185">Reference proteome</keyword>
<keyword evidence="1" id="KW-0067">ATP-binding</keyword>
<dbReference type="Gene3D" id="3.30.565.10">
    <property type="entry name" value="Histidine kinase-like ATPase, C-terminal domain"/>
    <property type="match status" value="1"/>
</dbReference>
<dbReference type="InterPro" id="IPR036890">
    <property type="entry name" value="HATPase_C_sf"/>
</dbReference>
<dbReference type="EMBL" id="JAAKZV010000129">
    <property type="protein sequence ID" value="NGN67204.1"/>
    <property type="molecule type" value="Genomic_DNA"/>
</dbReference>
<dbReference type="Proteomes" id="UP000481583">
    <property type="component" value="Unassembled WGS sequence"/>
</dbReference>